<evidence type="ECO:0000256" key="1">
    <source>
        <dbReference type="ARBA" id="ARBA00004141"/>
    </source>
</evidence>
<dbReference type="GO" id="GO:0005249">
    <property type="term" value="F:voltage-gated potassium channel activity"/>
    <property type="evidence" value="ECO:0007669"/>
    <property type="project" value="InterPro"/>
</dbReference>
<keyword evidence="5" id="KW-0631">Potassium channel</keyword>
<dbReference type="Gene3D" id="1.10.287.70">
    <property type="match status" value="1"/>
</dbReference>
<protein>
    <recommendedName>
        <fullName evidence="14">Ion transport domain-containing protein</fullName>
    </recommendedName>
</protein>
<dbReference type="InterPro" id="IPR027359">
    <property type="entry name" value="Volt_channel_dom_sf"/>
</dbReference>
<keyword evidence="7" id="KW-0630">Potassium</keyword>
<dbReference type="OrthoDB" id="415460at2759"/>
<organism evidence="15 16">
    <name type="scientific">Pelagomonas calceolata</name>
    <dbReference type="NCBI Taxonomy" id="35677"/>
    <lineage>
        <taxon>Eukaryota</taxon>
        <taxon>Sar</taxon>
        <taxon>Stramenopiles</taxon>
        <taxon>Ochrophyta</taxon>
        <taxon>Pelagophyceae</taxon>
        <taxon>Pelagomonadales</taxon>
        <taxon>Pelagomonadaceae</taxon>
        <taxon>Pelagomonas</taxon>
    </lineage>
</organism>
<name>A0A8J2WW12_9STRA</name>
<feature type="transmembrane region" description="Helical" evidence="13">
    <location>
        <begin position="354"/>
        <end position="378"/>
    </location>
</feature>
<dbReference type="InterPro" id="IPR028325">
    <property type="entry name" value="VG_K_chnl"/>
</dbReference>
<keyword evidence="11" id="KW-0407">Ion channel</keyword>
<dbReference type="SUPFAM" id="SSF81324">
    <property type="entry name" value="Voltage-gated potassium channels"/>
    <property type="match status" value="1"/>
</dbReference>
<keyword evidence="6" id="KW-0851">Voltage-gated channel</keyword>
<dbReference type="Gene3D" id="1.20.120.350">
    <property type="entry name" value="Voltage-gated potassium channels. Chain C"/>
    <property type="match status" value="1"/>
</dbReference>
<evidence type="ECO:0000256" key="9">
    <source>
        <dbReference type="ARBA" id="ARBA00023065"/>
    </source>
</evidence>
<evidence type="ECO:0000313" key="15">
    <source>
        <dbReference type="EMBL" id="CAH0369624.1"/>
    </source>
</evidence>
<dbReference type="EMBL" id="CAKKNE010000002">
    <property type="protein sequence ID" value="CAH0369624.1"/>
    <property type="molecule type" value="Genomic_DNA"/>
</dbReference>
<keyword evidence="3" id="KW-0633">Potassium transport</keyword>
<evidence type="ECO:0000313" key="16">
    <source>
        <dbReference type="Proteomes" id="UP000789595"/>
    </source>
</evidence>
<feature type="transmembrane region" description="Helical" evidence="13">
    <location>
        <begin position="203"/>
        <end position="227"/>
    </location>
</feature>
<accession>A0A8J2WW12</accession>
<evidence type="ECO:0000256" key="6">
    <source>
        <dbReference type="ARBA" id="ARBA00022882"/>
    </source>
</evidence>
<dbReference type="Pfam" id="PF00520">
    <property type="entry name" value="Ion_trans"/>
    <property type="match status" value="1"/>
</dbReference>
<dbReference type="PANTHER" id="PTHR11537:SF254">
    <property type="entry name" value="POTASSIUM VOLTAGE-GATED CHANNEL PROTEIN SHAB"/>
    <property type="match status" value="1"/>
</dbReference>
<evidence type="ECO:0000259" key="14">
    <source>
        <dbReference type="Pfam" id="PF00520"/>
    </source>
</evidence>
<evidence type="ECO:0000256" key="2">
    <source>
        <dbReference type="ARBA" id="ARBA00022448"/>
    </source>
</evidence>
<feature type="transmembrane region" description="Helical" evidence="13">
    <location>
        <begin position="258"/>
        <end position="280"/>
    </location>
</feature>
<feature type="compositionally biased region" description="Low complexity" evidence="12">
    <location>
        <begin position="1"/>
        <end position="17"/>
    </location>
</feature>
<keyword evidence="2" id="KW-0813">Transport</keyword>
<keyword evidence="8 13" id="KW-1133">Transmembrane helix</keyword>
<comment type="caution">
    <text evidence="15">The sequence shown here is derived from an EMBL/GenBank/DDBJ whole genome shotgun (WGS) entry which is preliminary data.</text>
</comment>
<dbReference type="Proteomes" id="UP000789595">
    <property type="component" value="Unassembled WGS sequence"/>
</dbReference>
<evidence type="ECO:0000256" key="11">
    <source>
        <dbReference type="ARBA" id="ARBA00023303"/>
    </source>
</evidence>
<evidence type="ECO:0000256" key="12">
    <source>
        <dbReference type="SAM" id="MobiDB-lite"/>
    </source>
</evidence>
<feature type="transmembrane region" description="Helical" evidence="13">
    <location>
        <begin position="94"/>
        <end position="115"/>
    </location>
</feature>
<dbReference type="GO" id="GO:0008076">
    <property type="term" value="C:voltage-gated potassium channel complex"/>
    <property type="evidence" value="ECO:0007669"/>
    <property type="project" value="InterPro"/>
</dbReference>
<evidence type="ECO:0000256" key="13">
    <source>
        <dbReference type="SAM" id="Phobius"/>
    </source>
</evidence>
<keyword evidence="10 13" id="KW-0472">Membrane</keyword>
<feature type="domain" description="Ion transport" evidence="14">
    <location>
        <begin position="97"/>
        <end position="383"/>
    </location>
</feature>
<evidence type="ECO:0000256" key="8">
    <source>
        <dbReference type="ARBA" id="ARBA00022989"/>
    </source>
</evidence>
<proteinExistence type="predicted"/>
<sequence>MAATTSAVAAHAAATADATEEQEEKAQDPPPLSRQQSFLQGVPHSPQGGCCALLLDSHAVYHGLEDDPDEPTYIPTSLAQKLFLILEDPNYNCTAQLVSIVILLLIVLGCITYVMESMRAFQYVKDRCDRMDPKAGDCEPVAKPIFFRIEAVCIGVFTVEYVLRIVLVGIVPEQCWNPTSKQERPRWKRLRAYALQPMNVVDLVAILPFYIGLFDLGGGGFGVLRIVRLARALRMARSPKVAGSVAVFGKAMYASSPALGILFFFSMMAFVLAGSIIFMFERGHFSTDEAYRDLCRRSEHDYTPHGCYLRQTTDGLQMEASPYVNIPISMYWVVVTMTTTGYGDLYPTSTGGRIISILVVYMGIIAIALPITVIGTNFTREYDAYREMERRLAEKKKLRWKASLRRVVKNTPGGKGKVGAAPSPPAKNPDKELLEQLRSTLHQQKLGLEEISAKVEGIAARVLKT</sequence>
<dbReference type="AlphaFoldDB" id="A0A8J2WW12"/>
<gene>
    <name evidence="15" type="ORF">PECAL_2P27520</name>
</gene>
<dbReference type="PANTHER" id="PTHR11537">
    <property type="entry name" value="VOLTAGE-GATED POTASSIUM CHANNEL"/>
    <property type="match status" value="1"/>
</dbReference>
<evidence type="ECO:0000256" key="4">
    <source>
        <dbReference type="ARBA" id="ARBA00022692"/>
    </source>
</evidence>
<evidence type="ECO:0000256" key="3">
    <source>
        <dbReference type="ARBA" id="ARBA00022538"/>
    </source>
</evidence>
<feature type="region of interest" description="Disordered" evidence="12">
    <location>
        <begin position="409"/>
        <end position="430"/>
    </location>
</feature>
<keyword evidence="4 13" id="KW-0812">Transmembrane</keyword>
<evidence type="ECO:0000256" key="10">
    <source>
        <dbReference type="ARBA" id="ARBA00023136"/>
    </source>
</evidence>
<keyword evidence="16" id="KW-1185">Reference proteome</keyword>
<dbReference type="GO" id="GO:0001508">
    <property type="term" value="P:action potential"/>
    <property type="evidence" value="ECO:0007669"/>
    <property type="project" value="TreeGrafter"/>
</dbReference>
<dbReference type="PRINTS" id="PR00169">
    <property type="entry name" value="KCHANNEL"/>
</dbReference>
<dbReference type="InterPro" id="IPR005821">
    <property type="entry name" value="Ion_trans_dom"/>
</dbReference>
<evidence type="ECO:0000256" key="7">
    <source>
        <dbReference type="ARBA" id="ARBA00022958"/>
    </source>
</evidence>
<evidence type="ECO:0000256" key="5">
    <source>
        <dbReference type="ARBA" id="ARBA00022826"/>
    </source>
</evidence>
<feature type="region of interest" description="Disordered" evidence="12">
    <location>
        <begin position="1"/>
        <end position="43"/>
    </location>
</feature>
<reference evidence="15" key="1">
    <citation type="submission" date="2021-11" db="EMBL/GenBank/DDBJ databases">
        <authorList>
            <consortium name="Genoscope - CEA"/>
            <person name="William W."/>
        </authorList>
    </citation>
    <scope>NUCLEOTIDE SEQUENCE</scope>
</reference>
<comment type="subcellular location">
    <subcellularLocation>
        <location evidence="1">Membrane</location>
        <topology evidence="1">Multi-pass membrane protein</topology>
    </subcellularLocation>
</comment>
<keyword evidence="9" id="KW-0406">Ion transport</keyword>